<organism evidence="1 2">
    <name type="scientific">Sordaria macrospora (strain ATCC MYA-333 / DSM 997 / K(L3346) / K-hell)</name>
    <dbReference type="NCBI Taxonomy" id="771870"/>
    <lineage>
        <taxon>Eukaryota</taxon>
        <taxon>Fungi</taxon>
        <taxon>Dikarya</taxon>
        <taxon>Ascomycota</taxon>
        <taxon>Pezizomycotina</taxon>
        <taxon>Sordariomycetes</taxon>
        <taxon>Sordariomycetidae</taxon>
        <taxon>Sordariales</taxon>
        <taxon>Sordariaceae</taxon>
        <taxon>Sordaria</taxon>
    </lineage>
</organism>
<dbReference type="HOGENOM" id="CLU_2514066_0_0_1"/>
<dbReference type="eggNOG" id="ENOG502RDK3">
    <property type="taxonomic scope" value="Eukaryota"/>
</dbReference>
<reference evidence="1 2" key="1">
    <citation type="journal article" date="2010" name="PLoS Genet.">
        <title>De novo assembly of a 40 Mb eukaryotic genome from short sequence reads: Sordaria macrospora, a model organism for fungal morphogenesis.</title>
        <authorList>
            <person name="Nowrousian M."/>
            <person name="Stajich J."/>
            <person name="Chu M."/>
            <person name="Engh I."/>
            <person name="Espagne E."/>
            <person name="Halliday K."/>
            <person name="Kamerewerd J."/>
            <person name="Kempken F."/>
            <person name="Knab B."/>
            <person name="Kuo H.C."/>
            <person name="Osiewacz H.D."/>
            <person name="Poeggeler S."/>
            <person name="Read N."/>
            <person name="Seiler S."/>
            <person name="Smith K."/>
            <person name="Zickler D."/>
            <person name="Kueck U."/>
            <person name="Freitag M."/>
        </authorList>
    </citation>
    <scope>NUCLEOTIDE SEQUENCE [LARGE SCALE GENOMIC DNA]</scope>
    <source>
        <strain evidence="2">ATCC MYA-333 / DSM 997 / K(L3346) / K-hell</strain>
        <tissue evidence="1">Mycelium</tissue>
    </source>
</reference>
<gene>
    <name evidence="1" type="ORF">SMAC_04718</name>
</gene>
<dbReference type="VEuPathDB" id="FungiDB:SMAC_04718"/>
<evidence type="ECO:0000313" key="1">
    <source>
        <dbReference type="EMBL" id="CCC11736.1"/>
    </source>
</evidence>
<keyword evidence="2" id="KW-1185">Reference proteome</keyword>
<dbReference type="InParanoid" id="F7W286"/>
<dbReference type="GeneID" id="10803935"/>
<accession>F7W286</accession>
<dbReference type="AlphaFoldDB" id="F7W286"/>
<comment type="caution">
    <text evidence="1">The sequence shown here is derived from an EMBL/GenBank/DDBJ whole genome shotgun (WGS) entry which is preliminary data.</text>
</comment>
<name>F7W286_SORMK</name>
<protein>
    <submittedName>
        <fullName evidence="1">WGS project CABT00000000 data, contig 2.21</fullName>
    </submittedName>
</protein>
<proteinExistence type="predicted"/>
<dbReference type="EMBL" id="CABT02000021">
    <property type="protein sequence ID" value="CCC11736.1"/>
    <property type="molecule type" value="Genomic_DNA"/>
</dbReference>
<dbReference type="Proteomes" id="UP000001881">
    <property type="component" value="Unassembled WGS sequence"/>
</dbReference>
<evidence type="ECO:0000313" key="2">
    <source>
        <dbReference type="Proteomes" id="UP000001881"/>
    </source>
</evidence>
<dbReference type="KEGG" id="smp:10803935"/>
<sequence length="85" mass="9129">MLPAGSSHTGCASAPVLGHETAFETLEETIFVPVQDSALVEQVKAPMKQNADLAALLKESTREADVMTKNAEKAKKKYLTPEEGE</sequence>
<dbReference type="OrthoDB" id="4575554at2759"/>